<dbReference type="EMBL" id="FUWP01000001">
    <property type="protein sequence ID" value="SJZ36339.1"/>
    <property type="molecule type" value="Genomic_DNA"/>
</dbReference>
<gene>
    <name evidence="2" type="ORF">CZ814_00108</name>
    <name evidence="1" type="ORF">VXS06_11310</name>
</gene>
<keyword evidence="1" id="KW-0282">Flagellum</keyword>
<reference evidence="2 3" key="1">
    <citation type="submission" date="2017-02" db="EMBL/GenBank/DDBJ databases">
        <authorList>
            <person name="Peterson S.W."/>
        </authorList>
    </citation>
    <scope>NUCLEOTIDE SEQUENCE [LARGE SCALE GENOMIC DNA]</scope>
    <source>
        <strain evidence="2 3">CECT 9189</strain>
    </source>
</reference>
<evidence type="ECO:0000313" key="4">
    <source>
        <dbReference type="Proteomes" id="UP001306119"/>
    </source>
</evidence>
<evidence type="ECO:0000313" key="3">
    <source>
        <dbReference type="Proteomes" id="UP000191116"/>
    </source>
</evidence>
<name>A0A1T4K1T6_9GAMM</name>
<dbReference type="Proteomes" id="UP001306119">
    <property type="component" value="Unassembled WGS sequence"/>
</dbReference>
<accession>A0A1T4K1T6</accession>
<dbReference type="AlphaFoldDB" id="A0A1T4K1T6"/>
<evidence type="ECO:0000313" key="1">
    <source>
        <dbReference type="EMBL" id="MEC6832345.1"/>
    </source>
</evidence>
<protein>
    <submittedName>
        <fullName evidence="1">Flagellar biosynthesis protein FliS</fullName>
    </submittedName>
</protein>
<sequence>MQQVITLDPLTQLERQIEQLLLAEEYSDDFPQQLENLVTLRHQQVEVVLKQTDLSRAVFDDVVTRTQAMKGLLQQHKDRIGMQLVRSKKSQKSLSLYSNIQQHGQ</sequence>
<organism evidence="2 3">
    <name type="scientific">Photobacterium toruni</name>
    <dbReference type="NCBI Taxonomy" id="1935446"/>
    <lineage>
        <taxon>Bacteria</taxon>
        <taxon>Pseudomonadati</taxon>
        <taxon>Pseudomonadota</taxon>
        <taxon>Gammaproteobacteria</taxon>
        <taxon>Vibrionales</taxon>
        <taxon>Vibrionaceae</taxon>
        <taxon>Photobacterium</taxon>
    </lineage>
</organism>
<keyword evidence="4" id="KW-1185">Reference proteome</keyword>
<dbReference type="RefSeq" id="WP_080172889.1">
    <property type="nucleotide sequence ID" value="NZ_AP024854.1"/>
</dbReference>
<dbReference type="OrthoDB" id="5822316at2"/>
<dbReference type="Proteomes" id="UP000191116">
    <property type="component" value="Unassembled WGS sequence"/>
</dbReference>
<keyword evidence="1" id="KW-0966">Cell projection</keyword>
<proteinExistence type="predicted"/>
<evidence type="ECO:0000313" key="2">
    <source>
        <dbReference type="EMBL" id="SJZ36339.1"/>
    </source>
</evidence>
<dbReference type="EMBL" id="JAYXUG010000008">
    <property type="protein sequence ID" value="MEC6832345.1"/>
    <property type="molecule type" value="Genomic_DNA"/>
</dbReference>
<reference evidence="1 4" key="2">
    <citation type="submission" date="2024-01" db="EMBL/GenBank/DDBJ databases">
        <title>Active colonisers of the gastrointestinal tract of Atlantic salmon farmed in a warm water region.</title>
        <authorList>
            <person name="Bowman J.P."/>
        </authorList>
    </citation>
    <scope>NUCLEOTIDE SEQUENCE [LARGE SCALE GENOMIC DNA]</scope>
    <source>
        <strain evidence="1 4">S3MW1</strain>
    </source>
</reference>
<keyword evidence="1" id="KW-0969">Cilium</keyword>